<dbReference type="PANTHER" id="PTHR33871:SF20">
    <property type="entry name" value="CALMODULIN-BINDING DOMAIN-CONTAINING PROTEIN"/>
    <property type="match status" value="1"/>
</dbReference>
<feature type="compositionally biased region" description="Polar residues" evidence="1">
    <location>
        <begin position="276"/>
        <end position="292"/>
    </location>
</feature>
<feature type="region of interest" description="Disordered" evidence="1">
    <location>
        <begin position="1"/>
        <end position="102"/>
    </location>
</feature>
<feature type="compositionally biased region" description="Polar residues" evidence="1">
    <location>
        <begin position="1"/>
        <end position="11"/>
    </location>
</feature>
<dbReference type="EMBL" id="JAATIP010000054">
    <property type="protein sequence ID" value="KAF4382539.1"/>
    <property type="molecule type" value="Genomic_DNA"/>
</dbReference>
<name>A0A7J6GK63_CANSA</name>
<dbReference type="AlphaFoldDB" id="A0A7J6GK63"/>
<proteinExistence type="predicted"/>
<accession>A0A7J6GK63</accession>
<feature type="region of interest" description="Disordered" evidence="1">
    <location>
        <begin position="137"/>
        <end position="292"/>
    </location>
</feature>
<gene>
    <name evidence="2" type="ORF">F8388_015367</name>
</gene>
<feature type="compositionally biased region" description="Basic and acidic residues" evidence="1">
    <location>
        <begin position="222"/>
        <end position="231"/>
    </location>
</feature>
<reference evidence="2 3" key="1">
    <citation type="journal article" date="2020" name="bioRxiv">
        <title>Sequence and annotation of 42 cannabis genomes reveals extensive copy number variation in cannabinoid synthesis and pathogen resistance genes.</title>
        <authorList>
            <person name="Mckernan K.J."/>
            <person name="Helbert Y."/>
            <person name="Kane L.T."/>
            <person name="Ebling H."/>
            <person name="Zhang L."/>
            <person name="Liu B."/>
            <person name="Eaton Z."/>
            <person name="Mclaughlin S."/>
            <person name="Kingan S."/>
            <person name="Baybayan P."/>
            <person name="Concepcion G."/>
            <person name="Jordan M."/>
            <person name="Riva A."/>
            <person name="Barbazuk W."/>
            <person name="Harkins T."/>
        </authorList>
    </citation>
    <scope>NUCLEOTIDE SEQUENCE [LARGE SCALE GENOMIC DNA]</scope>
    <source>
        <strain evidence="3">cv. Jamaican Lion 4</strain>
        <tissue evidence="2">Leaf</tissue>
    </source>
</reference>
<comment type="caution">
    <text evidence="2">The sequence shown here is derived from an EMBL/GenBank/DDBJ whole genome shotgun (WGS) entry which is preliminary data.</text>
</comment>
<dbReference type="PANTHER" id="PTHR33871">
    <property type="entry name" value="OS05G0503100 PROTEIN-RELATED"/>
    <property type="match status" value="1"/>
</dbReference>
<dbReference type="Proteomes" id="UP000525078">
    <property type="component" value="Unassembled WGS sequence"/>
</dbReference>
<sequence length="347" mass="37945">MGCCLSSSTKSTQREELKQPDAPPVNHQHFRRTTPALEMEQAHIMSPHPPPVVEEESVKEVLSETPVSKPPTPNPETFTEKKKSHLTTATAAAAKDEKEPEVVEVSEASYLSETCEVSESYSYLSTTTTTTITEVRDEDEAISKRKREVGPRITNGSTATTRRKRPNCGAELSGRRGRGPVSSGNRPERSAEKKNRVDNKSIRGRESSQGRTIQRNDGYAGIRRDIGEVSSRRSRSPAPRTTGGVSRGGLSRNSSKGTGRGGCKSLGGDSKEKSQSESNTNNNDVGSSQLGNNNESLENPLWWCFHVQLLQQTILKECMLTCLAIVYECLPVPVVVSSNSNSRELSE</sequence>
<feature type="compositionally biased region" description="Basic and acidic residues" evidence="1">
    <location>
        <begin position="186"/>
        <end position="208"/>
    </location>
</feature>
<evidence type="ECO:0000313" key="2">
    <source>
        <dbReference type="EMBL" id="KAF4382539.1"/>
    </source>
</evidence>
<protein>
    <submittedName>
        <fullName evidence="2">Uncharacterized protein</fullName>
    </submittedName>
</protein>
<organism evidence="2 3">
    <name type="scientific">Cannabis sativa</name>
    <name type="common">Hemp</name>
    <name type="synonym">Marijuana</name>
    <dbReference type="NCBI Taxonomy" id="3483"/>
    <lineage>
        <taxon>Eukaryota</taxon>
        <taxon>Viridiplantae</taxon>
        <taxon>Streptophyta</taxon>
        <taxon>Embryophyta</taxon>
        <taxon>Tracheophyta</taxon>
        <taxon>Spermatophyta</taxon>
        <taxon>Magnoliopsida</taxon>
        <taxon>eudicotyledons</taxon>
        <taxon>Gunneridae</taxon>
        <taxon>Pentapetalae</taxon>
        <taxon>rosids</taxon>
        <taxon>fabids</taxon>
        <taxon>Rosales</taxon>
        <taxon>Cannabaceae</taxon>
        <taxon>Cannabis</taxon>
    </lineage>
</organism>
<evidence type="ECO:0000256" key="1">
    <source>
        <dbReference type="SAM" id="MobiDB-lite"/>
    </source>
</evidence>
<evidence type="ECO:0000313" key="3">
    <source>
        <dbReference type="Proteomes" id="UP000525078"/>
    </source>
</evidence>